<dbReference type="InterPro" id="IPR029071">
    <property type="entry name" value="Ubiquitin-like_domsf"/>
</dbReference>
<protein>
    <recommendedName>
        <fullName evidence="11">Splicing factor 3A subunit 1</fullName>
    </recommendedName>
</protein>
<dbReference type="SMART" id="SM00648">
    <property type="entry name" value="SWAP"/>
    <property type="match status" value="2"/>
</dbReference>
<evidence type="ECO:0008006" key="11">
    <source>
        <dbReference type="Google" id="ProtNLM"/>
    </source>
</evidence>
<dbReference type="PANTHER" id="PTHR15316">
    <property type="entry name" value="SPLICEOSOME ASSOCIATED PROTEIN 114/SWAP SPLICING FACTOR-RELATED"/>
    <property type="match status" value="1"/>
</dbReference>
<evidence type="ECO:0000313" key="9">
    <source>
        <dbReference type="EMBL" id="KAH6598685.1"/>
    </source>
</evidence>
<comment type="caution">
    <text evidence="9">The sequence shown here is derived from an EMBL/GenBank/DDBJ whole genome shotgun (WGS) entry which is preliminary data.</text>
</comment>
<proteinExistence type="predicted"/>
<keyword evidence="5" id="KW-0508">mRNA splicing</keyword>
<evidence type="ECO:0000256" key="3">
    <source>
        <dbReference type="ARBA" id="ARBA00022728"/>
    </source>
</evidence>
<dbReference type="InterPro" id="IPR022030">
    <property type="entry name" value="SF3A1_dom"/>
</dbReference>
<dbReference type="Proteomes" id="UP001648503">
    <property type="component" value="Unassembled WGS sequence"/>
</dbReference>
<dbReference type="InterPro" id="IPR000626">
    <property type="entry name" value="Ubiquitin-like_dom"/>
</dbReference>
<dbReference type="Gene3D" id="3.10.20.90">
    <property type="entry name" value="Phosphatidylinositol 3-kinase Catalytic Subunit, Chain A, domain 1"/>
    <property type="match status" value="1"/>
</dbReference>
<dbReference type="PROSITE" id="PS50053">
    <property type="entry name" value="UBIQUITIN_2"/>
    <property type="match status" value="1"/>
</dbReference>
<accession>A0ABQ8FIH9</accession>
<dbReference type="Pfam" id="PF12230">
    <property type="entry name" value="PRP21_like_P"/>
    <property type="match status" value="1"/>
</dbReference>
<evidence type="ECO:0000259" key="7">
    <source>
        <dbReference type="PROSITE" id="PS50053"/>
    </source>
</evidence>
<dbReference type="Gene3D" id="1.10.10.790">
    <property type="entry name" value="Surp module"/>
    <property type="match status" value="2"/>
</dbReference>
<feature type="domain" description="SURP motif" evidence="8">
    <location>
        <begin position="47"/>
        <end position="89"/>
    </location>
</feature>
<organism evidence="9 10">
    <name type="scientific">Batrachochytrium salamandrivorans</name>
    <dbReference type="NCBI Taxonomy" id="1357716"/>
    <lineage>
        <taxon>Eukaryota</taxon>
        <taxon>Fungi</taxon>
        <taxon>Fungi incertae sedis</taxon>
        <taxon>Chytridiomycota</taxon>
        <taxon>Chytridiomycota incertae sedis</taxon>
        <taxon>Chytridiomycetes</taxon>
        <taxon>Rhizophydiales</taxon>
        <taxon>Rhizophydiales incertae sedis</taxon>
        <taxon>Batrachochytrium</taxon>
    </lineage>
</organism>
<gene>
    <name evidence="9" type="ORF">BASA50_003720</name>
</gene>
<keyword evidence="6" id="KW-0539">Nucleus</keyword>
<feature type="domain" description="Ubiquitin-like" evidence="7">
    <location>
        <begin position="643"/>
        <end position="720"/>
    </location>
</feature>
<keyword evidence="10" id="KW-1185">Reference proteome</keyword>
<dbReference type="Pfam" id="PF01805">
    <property type="entry name" value="Surp"/>
    <property type="match status" value="2"/>
</dbReference>
<keyword evidence="3" id="KW-0747">Spliceosome</keyword>
<keyword evidence="2" id="KW-0507">mRNA processing</keyword>
<feature type="domain" description="SURP motif" evidence="8">
    <location>
        <begin position="148"/>
        <end position="190"/>
    </location>
</feature>
<evidence type="ECO:0000256" key="4">
    <source>
        <dbReference type="ARBA" id="ARBA00022737"/>
    </source>
</evidence>
<sequence length="726" mass="79718">MPTTTTAATVNGASEAVTTTDALSTKQQKQSETIPGLIYPPPEIRNIVDRTADFVARNGPQFEERIKAKEQQNTKFSFMIPTDPYHGYYLHRISEAREGRSSVVTQAEKAKAGELHDIPKVPKYVPKEPPPYVFSATLPAISRQDLDIIKLTAQFVANNGREFMTTLLQRENKNFQFDFMRPSHSLFSYFNKLVEQYTQVLSPSSALIGALRLQAENRLQILDRVAIRVEHQIFTAEETRKAQAEVDEERVAFAIVDWHDFVVVDTIEFVEIDERSYLPPPMSVTELESMTLEEKRSLLLFEKPAEPESIEIPGEVDMEVEEDDMDMDMDMEEEADADDDDSAPMTLVTQQVTKMQEVTLPTNIRTDYVHKVGRVAQATEPVELCPVCGTAVKASEMAEHVRIELLDPRWKDQRSAYQSKQRDSNLVPLDPKILSKISDYRPDIFGNEDNMDLNRKLAEDTEKARDAEKKKVIWDGHTNTIASTAHKMQQSSVENQIIAIQQQMEQNAAQNAIGPKLPGSAPMPFTPGMPFPGMPFGSMPFPGMPFPGMPPPPFGGMPGGFPPGMPPPPFPFPGAPPMAPPGVAPLPPPPMGMGLPPPGFPGAPHIAVPFGSAPTQAPADTKHDLPSDEADPALKRAKTETLVSLSILMPGGDTLQAAPAALSMTVAAFKEHIADLVGTAAGKQKLVMPDNTVLKNGLTLEAYKLEEGGILELSTRGRGGGASKKN</sequence>
<dbReference type="InterPro" id="IPR035967">
    <property type="entry name" value="SWAP/Surp_sf"/>
</dbReference>
<evidence type="ECO:0000259" key="8">
    <source>
        <dbReference type="PROSITE" id="PS50128"/>
    </source>
</evidence>
<dbReference type="PROSITE" id="PS50128">
    <property type="entry name" value="SURP"/>
    <property type="match status" value="2"/>
</dbReference>
<evidence type="ECO:0000256" key="1">
    <source>
        <dbReference type="ARBA" id="ARBA00004123"/>
    </source>
</evidence>
<dbReference type="SMART" id="SM00213">
    <property type="entry name" value="UBQ"/>
    <property type="match status" value="1"/>
</dbReference>
<evidence type="ECO:0000313" key="10">
    <source>
        <dbReference type="Proteomes" id="UP001648503"/>
    </source>
</evidence>
<evidence type="ECO:0000256" key="2">
    <source>
        <dbReference type="ARBA" id="ARBA00022664"/>
    </source>
</evidence>
<comment type="subcellular location">
    <subcellularLocation>
        <location evidence="1">Nucleus</location>
    </subcellularLocation>
</comment>
<dbReference type="PANTHER" id="PTHR15316:SF1">
    <property type="entry name" value="SPLICING FACTOR 3A SUBUNIT 1"/>
    <property type="match status" value="1"/>
</dbReference>
<keyword evidence="4" id="KW-0677">Repeat</keyword>
<name>A0ABQ8FIH9_9FUNG</name>
<dbReference type="SUPFAM" id="SSF109905">
    <property type="entry name" value="Surp module (SWAP domain)"/>
    <property type="match status" value="2"/>
</dbReference>
<reference evidence="9 10" key="1">
    <citation type="submission" date="2021-02" db="EMBL/GenBank/DDBJ databases">
        <title>Variation within the Batrachochytrium salamandrivorans European outbreak.</title>
        <authorList>
            <person name="Kelly M."/>
            <person name="Pasmans F."/>
            <person name="Shea T.P."/>
            <person name="Munoz J.F."/>
            <person name="Carranza S."/>
            <person name="Cuomo C.A."/>
            <person name="Martel A."/>
        </authorList>
    </citation>
    <scope>NUCLEOTIDE SEQUENCE [LARGE SCALE GENOMIC DNA]</scope>
    <source>
        <strain evidence="9 10">AMFP18/2</strain>
    </source>
</reference>
<dbReference type="SUPFAM" id="SSF54236">
    <property type="entry name" value="Ubiquitin-like"/>
    <property type="match status" value="1"/>
</dbReference>
<dbReference type="EMBL" id="JAFCIX010000102">
    <property type="protein sequence ID" value="KAH6598685.1"/>
    <property type="molecule type" value="Genomic_DNA"/>
</dbReference>
<dbReference type="InterPro" id="IPR000061">
    <property type="entry name" value="Surp"/>
</dbReference>
<dbReference type="InterPro" id="IPR045146">
    <property type="entry name" value="SF3A1"/>
</dbReference>
<evidence type="ECO:0000256" key="5">
    <source>
        <dbReference type="ARBA" id="ARBA00023187"/>
    </source>
</evidence>
<evidence type="ECO:0000256" key="6">
    <source>
        <dbReference type="ARBA" id="ARBA00023242"/>
    </source>
</evidence>